<protein>
    <submittedName>
        <fullName evidence="1">Uncharacterized protein</fullName>
    </submittedName>
</protein>
<organism evidence="1">
    <name type="scientific">human gut metagenome</name>
    <dbReference type="NCBI Taxonomy" id="408170"/>
    <lineage>
        <taxon>unclassified sequences</taxon>
        <taxon>metagenomes</taxon>
        <taxon>organismal metagenomes</taxon>
    </lineage>
</organism>
<accession>W1YQU6</accession>
<evidence type="ECO:0000313" key="1">
    <source>
        <dbReference type="EMBL" id="ETJ44832.1"/>
    </source>
</evidence>
<dbReference type="EMBL" id="AZMM01001166">
    <property type="protein sequence ID" value="ETJ44832.1"/>
    <property type="molecule type" value="Genomic_DNA"/>
</dbReference>
<dbReference type="InterPro" id="IPR006059">
    <property type="entry name" value="SBP"/>
</dbReference>
<feature type="non-terminal residue" evidence="1">
    <location>
        <position position="1"/>
    </location>
</feature>
<dbReference type="SUPFAM" id="SSF53850">
    <property type="entry name" value="Periplasmic binding protein-like II"/>
    <property type="match status" value="1"/>
</dbReference>
<dbReference type="Gene3D" id="3.40.190.10">
    <property type="entry name" value="Periplasmic binding protein-like II"/>
    <property type="match status" value="1"/>
</dbReference>
<comment type="caution">
    <text evidence="1">The sequence shown here is derived from an EMBL/GenBank/DDBJ whole genome shotgun (WGS) entry which is preliminary data.</text>
</comment>
<gene>
    <name evidence="1" type="ORF">Q604_UNBC01166G0001</name>
</gene>
<proteinExistence type="predicted"/>
<sequence length="82" mass="9108">DQPPKTWQDLADYAAKLKASGMKCGYASGWQGWIQLENFSAWNGLPFASKNNGFDGTDAGLEFNKPEQVKHIAMLEEMNKKG</sequence>
<dbReference type="Pfam" id="PF01547">
    <property type="entry name" value="SBP_bac_1"/>
    <property type="match status" value="1"/>
</dbReference>
<name>W1YQU6_9ZZZZ</name>
<reference evidence="1" key="1">
    <citation type="submission" date="2013-12" db="EMBL/GenBank/DDBJ databases">
        <title>A Varibaculum cambriense genome reconstructed from a premature infant gut community with otherwise low bacterial novelty that shifts toward anaerobic metabolism during the third week of life.</title>
        <authorList>
            <person name="Brown C.T."/>
            <person name="Sharon I."/>
            <person name="Thomas B.C."/>
            <person name="Castelle C.J."/>
            <person name="Morowitz M.J."/>
            <person name="Banfield J.F."/>
        </authorList>
    </citation>
    <scope>NUCLEOTIDE SEQUENCE</scope>
</reference>
<feature type="non-terminal residue" evidence="1">
    <location>
        <position position="82"/>
    </location>
</feature>
<dbReference type="AlphaFoldDB" id="W1YQU6"/>